<accession>A0A7S5DRG0</accession>
<evidence type="ECO:0000313" key="3">
    <source>
        <dbReference type="EMBL" id="QCL09396.1"/>
    </source>
</evidence>
<sequence>MKEFIKEIKHLTPFSTLAERNSLISQSSIFWENWCKAFDKYARTINSKVSALTHVPNSPPKATPGVTSASYKDLISAKGIASRFGSDKLSIIPSESAAIVIKHENVGFFTQGKARTTEFGVGNNFSSCINPLFPLFSPGGSSNGSAAAVASGISDVSFGTDAAGSVRRPASFCGQVGLVFSESEENKRGIVPVSSSLERIGAVTRSIDDILYLWKHHDLSQIYPQQVSTTERISLVAPYLPEQIDEEIAHSFEDYVAQIRAIGFSIERADWNIWPQRQFGWKMVAYELHQYFDTHREIFPLDQLRPSTRQTIQSGKSISLSEYQEACAKRDVVVRETEDFITGGGFSAILLPVDPYPVSRIPVQTTQHMLPLTPSDQFDPWNYMIIANLCNLSAISYPFRVSSRGFPMAVQIFARARSEILVMETAKALSDPLPRWIETHELNARRKLFEEAASDVFSTLNTLTA</sequence>
<dbReference type="InterPro" id="IPR036928">
    <property type="entry name" value="AS_sf"/>
</dbReference>
<geneLocation type="plasmid" evidence="4">
    <name>pColt5.8a</name>
</geneLocation>
<name>A0A7S5DRG0_RHIRH</name>
<evidence type="ECO:0000259" key="2">
    <source>
        <dbReference type="Pfam" id="PF01425"/>
    </source>
</evidence>
<dbReference type="InterPro" id="IPR023631">
    <property type="entry name" value="Amidase_dom"/>
</dbReference>
<dbReference type="EMBL" id="MK318969">
    <property type="protein sequence ID" value="QCL09396.1"/>
    <property type="molecule type" value="Genomic_DNA"/>
</dbReference>
<dbReference type="SUPFAM" id="SSF75304">
    <property type="entry name" value="Amidase signature (AS) enzymes"/>
    <property type="match status" value="1"/>
</dbReference>
<dbReference type="Gene3D" id="3.90.1300.10">
    <property type="entry name" value="Amidase signature (AS) domain"/>
    <property type="match status" value="1"/>
</dbReference>
<proteinExistence type="inferred from homology"/>
<dbReference type="GO" id="GO:0003824">
    <property type="term" value="F:catalytic activity"/>
    <property type="evidence" value="ECO:0007669"/>
    <property type="project" value="InterPro"/>
</dbReference>
<dbReference type="RefSeq" id="WP_201009224.1">
    <property type="nucleotide sequence ID" value="NZ_MK318969.1"/>
</dbReference>
<dbReference type="InterPro" id="IPR000120">
    <property type="entry name" value="Amidase"/>
</dbReference>
<gene>
    <name evidence="3" type="ORF">pC5.7c_529</name>
    <name evidence="4" type="ORF">pC5.8a_74</name>
</gene>
<dbReference type="AlphaFoldDB" id="A0A7S5DRG0"/>
<dbReference type="Pfam" id="PF01425">
    <property type="entry name" value="Amidase"/>
    <property type="match status" value="1"/>
</dbReference>
<comment type="similarity">
    <text evidence="1">Belongs to the amidase family.</text>
</comment>
<dbReference type="PANTHER" id="PTHR11895">
    <property type="entry name" value="TRANSAMIDASE"/>
    <property type="match status" value="1"/>
</dbReference>
<evidence type="ECO:0000313" key="4">
    <source>
        <dbReference type="EMBL" id="QCL09566.1"/>
    </source>
</evidence>
<reference evidence="4" key="1">
    <citation type="submission" date="2018-12" db="EMBL/GenBank/DDBJ databases">
        <title>Three Rhizobium rhizogenes strains isolated from the same crown gall tumor carry diverse plasmids.</title>
        <authorList>
            <person name="Pulawska J."/>
            <person name="Kuzmanovic N."/>
        </authorList>
    </citation>
    <scope>NUCLEOTIDE SEQUENCE</scope>
    <source>
        <strain evidence="3">C5.7</strain>
        <strain evidence="4">Colt5.8</strain>
        <plasmid evidence="3">pC5.7c</plasmid>
        <plasmid evidence="4">pColt5.8a</plasmid>
    </source>
</reference>
<feature type="domain" description="Amidase" evidence="2">
    <location>
        <begin position="71"/>
        <end position="421"/>
    </location>
</feature>
<geneLocation type="plasmid" evidence="3">
    <name>pC5.7c</name>
</geneLocation>
<dbReference type="EMBL" id="MK318971">
    <property type="protein sequence ID" value="QCL09566.1"/>
    <property type="molecule type" value="Genomic_DNA"/>
</dbReference>
<evidence type="ECO:0000256" key="1">
    <source>
        <dbReference type="ARBA" id="ARBA00009199"/>
    </source>
</evidence>
<organism evidence="4">
    <name type="scientific">Rhizobium rhizogenes</name>
    <name type="common">Agrobacterium rhizogenes</name>
    <dbReference type="NCBI Taxonomy" id="359"/>
    <lineage>
        <taxon>Bacteria</taxon>
        <taxon>Pseudomonadati</taxon>
        <taxon>Pseudomonadota</taxon>
        <taxon>Alphaproteobacteria</taxon>
        <taxon>Hyphomicrobiales</taxon>
        <taxon>Rhizobiaceae</taxon>
        <taxon>Rhizobium/Agrobacterium group</taxon>
        <taxon>Rhizobium</taxon>
    </lineage>
</organism>
<dbReference type="PANTHER" id="PTHR11895:SF7">
    <property type="entry name" value="GLUTAMYL-TRNA(GLN) AMIDOTRANSFERASE SUBUNIT A, MITOCHONDRIAL"/>
    <property type="match status" value="1"/>
</dbReference>
<protein>
    <submittedName>
        <fullName evidence="4">Amidase family protein</fullName>
    </submittedName>
</protein>
<keyword evidence="4" id="KW-0614">Plasmid</keyword>